<evidence type="ECO:0000259" key="1">
    <source>
        <dbReference type="Pfam" id="PF04187"/>
    </source>
</evidence>
<evidence type="ECO:0000313" key="3">
    <source>
        <dbReference type="EMBL" id="SSA49160.1"/>
    </source>
</evidence>
<protein>
    <submittedName>
        <fullName evidence="2">Putative iron-regulated protein</fullName>
    </submittedName>
</protein>
<dbReference type="CDD" id="cd14727">
    <property type="entry name" value="ChanN-like"/>
    <property type="match status" value="1"/>
</dbReference>
<dbReference type="RefSeq" id="WP_245947612.1">
    <property type="nucleotide sequence ID" value="NZ_QGDJ01000009.1"/>
</dbReference>
<name>A0A2Y9AY14_9RHOB</name>
<dbReference type="EMBL" id="QGDJ01000009">
    <property type="protein sequence ID" value="PWJ16163.1"/>
    <property type="molecule type" value="Genomic_DNA"/>
</dbReference>
<dbReference type="Proteomes" id="UP000251571">
    <property type="component" value="Unassembled WGS sequence"/>
</dbReference>
<organism evidence="3 5">
    <name type="scientific">Jannaschia seohaensis</name>
    <dbReference type="NCBI Taxonomy" id="475081"/>
    <lineage>
        <taxon>Bacteria</taxon>
        <taxon>Pseudomonadati</taxon>
        <taxon>Pseudomonadota</taxon>
        <taxon>Alphaproteobacteria</taxon>
        <taxon>Rhodobacterales</taxon>
        <taxon>Roseobacteraceae</taxon>
        <taxon>Jannaschia</taxon>
    </lineage>
</organism>
<sequence length="232" mass="24391">MLALPAGAQDLPPAEIYVLGEVHDNPAHHVAQGEMIAQIAPTAVVFEMLTDEQADRLGPDMPRDAQQLGDLLGWSEMGWPDIAIYMPVFDAIGVPIYGAAGAPGDLSAYDLDSPLTEAEQAAREALQAAVHCDALPTDLLPQFVARQRAIDAQFAARTLAALDRHGAPVVLITGNGHARRDWGVPAAIARVRPDLAVLSVVQGENGVLPPGGDVVLDAPAPADRPDPCAAFR</sequence>
<dbReference type="Pfam" id="PF04187">
    <property type="entry name" value="Cofac_haem_bdg"/>
    <property type="match status" value="1"/>
</dbReference>
<dbReference type="SUPFAM" id="SSF159501">
    <property type="entry name" value="EreA/ChaN-like"/>
    <property type="match status" value="1"/>
</dbReference>
<keyword evidence="4" id="KW-1185">Reference proteome</keyword>
<dbReference type="Gene3D" id="3.40.50.11550">
    <property type="match status" value="1"/>
</dbReference>
<dbReference type="AlphaFoldDB" id="A0A2Y9AY14"/>
<evidence type="ECO:0000313" key="5">
    <source>
        <dbReference type="Proteomes" id="UP000251571"/>
    </source>
</evidence>
<dbReference type="EMBL" id="UETC01000009">
    <property type="protein sequence ID" value="SSA49160.1"/>
    <property type="molecule type" value="Genomic_DNA"/>
</dbReference>
<dbReference type="InterPro" id="IPR007314">
    <property type="entry name" value="Cofac_haem-bd_dom"/>
</dbReference>
<proteinExistence type="predicted"/>
<evidence type="ECO:0000313" key="4">
    <source>
        <dbReference type="Proteomes" id="UP000245839"/>
    </source>
</evidence>
<accession>A0A2Y9AY14</accession>
<dbReference type="Proteomes" id="UP000245839">
    <property type="component" value="Unassembled WGS sequence"/>
</dbReference>
<feature type="domain" description="Haem-binding uptake Tiki superfamily ChaN" evidence="1">
    <location>
        <begin position="9"/>
        <end position="187"/>
    </location>
</feature>
<reference evidence="2 4" key="2">
    <citation type="submission" date="2018-03" db="EMBL/GenBank/DDBJ databases">
        <title>Genomic Encyclopedia of Archaeal and Bacterial Type Strains, Phase II (KMG-II): from individual species to whole genera.</title>
        <authorList>
            <person name="Goeker M."/>
        </authorList>
    </citation>
    <scope>NUCLEOTIDE SEQUENCE [LARGE SCALE GENOMIC DNA]</scope>
    <source>
        <strain evidence="2 4">DSM 25227</strain>
    </source>
</reference>
<gene>
    <name evidence="2" type="ORF">BCF38_10947</name>
    <name evidence="3" type="ORF">SAMN05421539_10947</name>
</gene>
<evidence type="ECO:0000313" key="2">
    <source>
        <dbReference type="EMBL" id="PWJ16163.1"/>
    </source>
</evidence>
<reference evidence="3 5" key="1">
    <citation type="submission" date="2016-10" db="EMBL/GenBank/DDBJ databases">
        <authorList>
            <person name="Cai Z."/>
        </authorList>
    </citation>
    <scope>NUCLEOTIDE SEQUENCE [LARGE SCALE GENOMIC DNA]</scope>
    <source>
        <strain evidence="3 5">DSM 25227</strain>
    </source>
</reference>